<keyword evidence="3" id="KW-1185">Reference proteome</keyword>
<feature type="compositionally biased region" description="Low complexity" evidence="1">
    <location>
        <begin position="1"/>
        <end position="12"/>
    </location>
</feature>
<gene>
    <name evidence="2" type="ORF">FM110_03415</name>
</gene>
<evidence type="ECO:0000313" key="2">
    <source>
        <dbReference type="EMBL" id="SLM89339.1"/>
    </source>
</evidence>
<proteinExistence type="predicted"/>
<dbReference type="AlphaFoldDB" id="A0A1X6WV80"/>
<organism evidence="2 3">
    <name type="scientific">Brachybacterium nesterenkovii</name>
    <dbReference type="NCBI Taxonomy" id="47847"/>
    <lineage>
        <taxon>Bacteria</taxon>
        <taxon>Bacillati</taxon>
        <taxon>Actinomycetota</taxon>
        <taxon>Actinomycetes</taxon>
        <taxon>Micrococcales</taxon>
        <taxon>Dermabacteraceae</taxon>
        <taxon>Brachybacterium</taxon>
    </lineage>
</organism>
<sequence length="71" mass="7330">MISWASGRRAGCGWAGGAPPLSAARAPGPNGEVAGPRRVVESRARCLRISPVHAASRQCPPCSGTHRRSSP</sequence>
<accession>A0A1X6WV80</accession>
<reference evidence="2 3" key="1">
    <citation type="submission" date="2017-02" db="EMBL/GenBank/DDBJ databases">
        <authorList>
            <person name="Peterson S.W."/>
        </authorList>
    </citation>
    <scope>NUCLEOTIDE SEQUENCE [LARGE SCALE GENOMIC DNA]</scope>
    <source>
        <strain evidence="2 3">CIP104813</strain>
    </source>
</reference>
<evidence type="ECO:0000256" key="1">
    <source>
        <dbReference type="SAM" id="MobiDB-lite"/>
    </source>
</evidence>
<dbReference type="EMBL" id="FWFG01000030">
    <property type="protein sequence ID" value="SLM89339.1"/>
    <property type="molecule type" value="Genomic_DNA"/>
</dbReference>
<protein>
    <submittedName>
        <fullName evidence="2">Uncharacterized protein</fullName>
    </submittedName>
</protein>
<evidence type="ECO:0000313" key="3">
    <source>
        <dbReference type="Proteomes" id="UP000195981"/>
    </source>
</evidence>
<feature type="region of interest" description="Disordered" evidence="1">
    <location>
        <begin position="1"/>
        <end position="36"/>
    </location>
</feature>
<name>A0A1X6WV80_9MICO</name>
<dbReference type="Proteomes" id="UP000195981">
    <property type="component" value="Unassembled WGS sequence"/>
</dbReference>